<proteinExistence type="predicted"/>
<evidence type="ECO:0000313" key="1">
    <source>
        <dbReference type="EMBL" id="MDN4074041.1"/>
    </source>
</evidence>
<name>A0ABT8E811_9BACL</name>
<dbReference type="Pfam" id="PF06338">
    <property type="entry name" value="ComK"/>
    <property type="match status" value="1"/>
</dbReference>
<dbReference type="InterPro" id="IPR010461">
    <property type="entry name" value="ComK"/>
</dbReference>
<dbReference type="Proteomes" id="UP001168694">
    <property type="component" value="Unassembled WGS sequence"/>
</dbReference>
<protein>
    <submittedName>
        <fullName evidence="1">Competence protein ComK</fullName>
    </submittedName>
</protein>
<evidence type="ECO:0000313" key="2">
    <source>
        <dbReference type="Proteomes" id="UP001168694"/>
    </source>
</evidence>
<reference evidence="1" key="1">
    <citation type="submission" date="2023-06" db="EMBL/GenBank/DDBJ databases">
        <title>Draft Genome Sequences of Representative Paenibacillus Polymyxa, Bacillus cereus, Fictibacillus sp., and Brevibacillus agri Strains Isolated from Amazonian Dark Earth.</title>
        <authorList>
            <person name="Pellegrinetti T.A."/>
            <person name="Cunha I.C.M."/>
            <person name="Chaves M.G."/>
            <person name="Freitas A.S."/>
            <person name="Silva A.V.R."/>
            <person name="Tsai S.M."/>
            <person name="Mendes L.W."/>
        </authorList>
    </citation>
    <scope>NUCLEOTIDE SEQUENCE</scope>
    <source>
        <strain evidence="1">CENA-BCM004</strain>
    </source>
</reference>
<dbReference type="EMBL" id="JAUHLN010000002">
    <property type="protein sequence ID" value="MDN4074041.1"/>
    <property type="molecule type" value="Genomic_DNA"/>
</dbReference>
<organism evidence="1 2">
    <name type="scientific">Fictibacillus terranigra</name>
    <dbReference type="NCBI Taxonomy" id="3058424"/>
    <lineage>
        <taxon>Bacteria</taxon>
        <taxon>Bacillati</taxon>
        <taxon>Bacillota</taxon>
        <taxon>Bacilli</taxon>
        <taxon>Bacillales</taxon>
        <taxon>Fictibacillaceae</taxon>
        <taxon>Fictibacillus</taxon>
    </lineage>
</organism>
<accession>A0ABT8E811</accession>
<keyword evidence="2" id="KW-1185">Reference proteome</keyword>
<gene>
    <name evidence="1" type="ORF">QYF49_13615</name>
</gene>
<dbReference type="RefSeq" id="WP_290400118.1">
    <property type="nucleotide sequence ID" value="NZ_JAUHLN010000002.1"/>
</dbReference>
<comment type="caution">
    <text evidence="1">The sequence shown here is derived from an EMBL/GenBank/DDBJ whole genome shotgun (WGS) entry which is preliminary data.</text>
</comment>
<sequence>MTNKVMVSKKQYGINTETMALLPFYDEYGKVHTKVLERDRTLCVCGKPKAVVTFSCGYYGSSYKGRKDGASLIMGIRSRAPIVISEQLGIFFYTS</sequence>